<gene>
    <name evidence="5" type="ORF">ABID44_000878</name>
</gene>
<keyword evidence="3" id="KW-0949">S-adenosyl-L-methionine</keyword>
<dbReference type="InterPro" id="IPR029063">
    <property type="entry name" value="SAM-dependent_MTases_sf"/>
</dbReference>
<keyword evidence="2 5" id="KW-0808">Transferase</keyword>
<dbReference type="EMBL" id="JBEPMN010000002">
    <property type="protein sequence ID" value="MET3660564.1"/>
    <property type="molecule type" value="Genomic_DNA"/>
</dbReference>
<proteinExistence type="predicted"/>
<keyword evidence="1 5" id="KW-0489">Methyltransferase</keyword>
<dbReference type="GO" id="GO:0052914">
    <property type="term" value="F:16S rRNA (guanine(1207)-N(2))-methyltransferase activity"/>
    <property type="evidence" value="ECO:0007669"/>
    <property type="project" value="UniProtKB-EC"/>
</dbReference>
<evidence type="ECO:0000256" key="3">
    <source>
        <dbReference type="ARBA" id="ARBA00022691"/>
    </source>
</evidence>
<evidence type="ECO:0000313" key="5">
    <source>
        <dbReference type="EMBL" id="MET3660564.1"/>
    </source>
</evidence>
<dbReference type="PANTHER" id="PTHR47816:SF4">
    <property type="entry name" value="RIBOSOMAL RNA SMALL SUBUNIT METHYLTRANSFERASE C"/>
    <property type="match status" value="1"/>
</dbReference>
<dbReference type="Pfam" id="PF05175">
    <property type="entry name" value="MTS"/>
    <property type="match status" value="1"/>
</dbReference>
<keyword evidence="6" id="KW-1185">Reference proteome</keyword>
<organism evidence="5 6">
    <name type="scientific">Aquamicrobium ahrensii</name>
    <dbReference type="NCBI Taxonomy" id="469551"/>
    <lineage>
        <taxon>Bacteria</taxon>
        <taxon>Pseudomonadati</taxon>
        <taxon>Pseudomonadota</taxon>
        <taxon>Alphaproteobacteria</taxon>
        <taxon>Hyphomicrobiales</taxon>
        <taxon>Phyllobacteriaceae</taxon>
        <taxon>Aquamicrobium</taxon>
    </lineage>
</organism>
<dbReference type="InterPro" id="IPR007848">
    <property type="entry name" value="Small_mtfrase_dom"/>
</dbReference>
<protein>
    <submittedName>
        <fullName evidence="5">16S rRNA (Guanine1207-N2)-methyltransferase</fullName>
        <ecNumber evidence="5">2.1.1.172</ecNumber>
    </submittedName>
</protein>
<evidence type="ECO:0000313" key="6">
    <source>
        <dbReference type="Proteomes" id="UP001549143"/>
    </source>
</evidence>
<dbReference type="InterPro" id="IPR046977">
    <property type="entry name" value="RsmC/RlmG"/>
</dbReference>
<name>A0ABV2KHK7_9HYPH</name>
<evidence type="ECO:0000259" key="4">
    <source>
        <dbReference type="Pfam" id="PF05175"/>
    </source>
</evidence>
<feature type="domain" description="Methyltransferase small" evidence="4">
    <location>
        <begin position="172"/>
        <end position="336"/>
    </location>
</feature>
<evidence type="ECO:0000256" key="1">
    <source>
        <dbReference type="ARBA" id="ARBA00022603"/>
    </source>
</evidence>
<accession>A0ABV2KHK7</accession>
<comment type="caution">
    <text evidence="5">The sequence shown here is derived from an EMBL/GenBank/DDBJ whole genome shotgun (WGS) entry which is preliminary data.</text>
</comment>
<sequence length="340" mass="37261">MVYQPHMASDFLKTLFYPFESGALDAPGAGSHVLFLGAEPGFRLPQGFEAHLHCVQAFRPHFKALQSAGRTVTPQAEGEGYAMALVLAGRHRGQNELWIAEALERVAPGGTVIVAGGKEDGIASLRKRIDALVPLVDALPKYHGIVFWLHRPDNDGAAEKLRADNPPALVENRFHTAPGMFSFDRIDAGSRLLGENLPAGISGHVADFCAGWGFLAAGVANRFSDIKSLDLYEADFEALEAARRNVPQASGFFWQDLIGEPVERRYDWIVMNPPFHQGRAAEPDIGRRLIETAAKALKPGGRLVMVANRQLPYELVLSSAFSSSQEIARDNRFKVLLARR</sequence>
<dbReference type="EC" id="2.1.1.172" evidence="5"/>
<dbReference type="PANTHER" id="PTHR47816">
    <property type="entry name" value="RIBOSOMAL RNA SMALL SUBUNIT METHYLTRANSFERASE C"/>
    <property type="match status" value="1"/>
</dbReference>
<dbReference type="SUPFAM" id="SSF53335">
    <property type="entry name" value="S-adenosyl-L-methionine-dependent methyltransferases"/>
    <property type="match status" value="1"/>
</dbReference>
<reference evidence="5 6" key="1">
    <citation type="submission" date="2024-06" db="EMBL/GenBank/DDBJ databases">
        <title>Genomic Encyclopedia of Type Strains, Phase IV (KMG-IV): sequencing the most valuable type-strain genomes for metagenomic binning, comparative biology and taxonomic classification.</title>
        <authorList>
            <person name="Goeker M."/>
        </authorList>
    </citation>
    <scope>NUCLEOTIDE SEQUENCE [LARGE SCALE GENOMIC DNA]</scope>
    <source>
        <strain evidence="5 6">DSM 19730</strain>
    </source>
</reference>
<dbReference type="Proteomes" id="UP001549143">
    <property type="component" value="Unassembled WGS sequence"/>
</dbReference>
<evidence type="ECO:0000256" key="2">
    <source>
        <dbReference type="ARBA" id="ARBA00022679"/>
    </source>
</evidence>
<dbReference type="Gene3D" id="3.40.50.150">
    <property type="entry name" value="Vaccinia Virus protein VP39"/>
    <property type="match status" value="2"/>
</dbReference>
<dbReference type="CDD" id="cd02440">
    <property type="entry name" value="AdoMet_MTases"/>
    <property type="match status" value="1"/>
</dbReference>